<comment type="caution">
    <text evidence="2">The sequence shown here is derived from an EMBL/GenBank/DDBJ whole genome shotgun (WGS) entry which is preliminary data.</text>
</comment>
<dbReference type="STRING" id="56193.YP76_20485"/>
<dbReference type="SUPFAM" id="SSF56281">
    <property type="entry name" value="Metallo-hydrolase/oxidoreductase"/>
    <property type="match status" value="1"/>
</dbReference>
<dbReference type="PANTHER" id="PTHR43717">
    <property type="entry name" value="ANAEROBIC NITRIC OXIDE REDUCTASE FLAVORUBREDOXIN"/>
    <property type="match status" value="1"/>
</dbReference>
<reference evidence="2 3" key="1">
    <citation type="submission" date="2015-04" db="EMBL/GenBank/DDBJ databases">
        <title>Genome sequence of aromatic hydrocarbons-degrading Sphingobium chungbukense DJ77.</title>
        <authorList>
            <person name="Kim Y.-C."/>
            <person name="Chae J.-C."/>
        </authorList>
    </citation>
    <scope>NUCLEOTIDE SEQUENCE [LARGE SCALE GENOMIC DNA]</scope>
    <source>
        <strain evidence="2 3">DJ77</strain>
    </source>
</reference>
<keyword evidence="3" id="KW-1185">Reference proteome</keyword>
<dbReference type="Proteomes" id="UP000033874">
    <property type="component" value="Unassembled WGS sequence"/>
</dbReference>
<name>A0A0M3APB6_9SPHN</name>
<organism evidence="2 3">
    <name type="scientific">Sphingobium chungbukense</name>
    <dbReference type="NCBI Taxonomy" id="56193"/>
    <lineage>
        <taxon>Bacteria</taxon>
        <taxon>Pseudomonadati</taxon>
        <taxon>Pseudomonadota</taxon>
        <taxon>Alphaproteobacteria</taxon>
        <taxon>Sphingomonadales</taxon>
        <taxon>Sphingomonadaceae</taxon>
        <taxon>Sphingobium</taxon>
    </lineage>
</organism>
<dbReference type="RefSeq" id="WP_046765460.1">
    <property type="nucleotide sequence ID" value="NZ_LBIC01000010.1"/>
</dbReference>
<sequence length="246" mass="26670">MASVTEIAPDVFRITTFNPTTRLSYSHFVIRDDEPVLYHAGLRSCFAELSEAAASVVDVQKIRHIGFSHFESDECGALNDWLEAAPDAVAFTGPLCAATSLNDFAIRSPAVLGKDATLETGTKRFRLIPTPHLPHGWDSAMLFEESDRTLFVSDLFTDSGDPAPVIDSGLADRAHQFLLRAEQSLFAHSTNFNPSSRGQLEALAELGPKTLAVMHGSSFSGEGSQELLQLASAMEDVFKKQAVIDG</sequence>
<accession>A0A0M3APB6</accession>
<feature type="domain" description="ODP" evidence="1">
    <location>
        <begin position="27"/>
        <end position="158"/>
    </location>
</feature>
<dbReference type="PANTHER" id="PTHR43717:SF1">
    <property type="entry name" value="ANAEROBIC NITRIC OXIDE REDUCTASE FLAVORUBREDOXIN"/>
    <property type="match status" value="1"/>
</dbReference>
<dbReference type="EMBL" id="LBIC01000010">
    <property type="protein sequence ID" value="KKW90374.1"/>
    <property type="molecule type" value="Genomic_DNA"/>
</dbReference>
<dbReference type="Pfam" id="PF19583">
    <property type="entry name" value="ODP"/>
    <property type="match status" value="1"/>
</dbReference>
<dbReference type="InterPro" id="IPR036866">
    <property type="entry name" value="RibonucZ/Hydroxyglut_hydro"/>
</dbReference>
<dbReference type="InterPro" id="IPR045761">
    <property type="entry name" value="ODP_dom"/>
</dbReference>
<evidence type="ECO:0000313" key="2">
    <source>
        <dbReference type="EMBL" id="KKW90374.1"/>
    </source>
</evidence>
<evidence type="ECO:0000313" key="3">
    <source>
        <dbReference type="Proteomes" id="UP000033874"/>
    </source>
</evidence>
<proteinExistence type="predicted"/>
<evidence type="ECO:0000259" key="1">
    <source>
        <dbReference type="Pfam" id="PF19583"/>
    </source>
</evidence>
<dbReference type="AlphaFoldDB" id="A0A0M3APB6"/>
<dbReference type="Gene3D" id="3.60.15.10">
    <property type="entry name" value="Ribonuclease Z/Hydroxyacylglutathione hydrolase-like"/>
    <property type="match status" value="1"/>
</dbReference>
<gene>
    <name evidence="2" type="ORF">YP76_20485</name>
</gene>
<dbReference type="PATRIC" id="fig|56193.3.peg.4303"/>
<protein>
    <recommendedName>
        <fullName evidence="1">ODP domain-containing protein</fullName>
    </recommendedName>
</protein>